<dbReference type="AlphaFoldDB" id="A0A4U0U4J7"/>
<dbReference type="Proteomes" id="UP000308549">
    <property type="component" value="Unassembled WGS sequence"/>
</dbReference>
<dbReference type="GO" id="GO:0006351">
    <property type="term" value="P:DNA-templated transcription"/>
    <property type="evidence" value="ECO:0007669"/>
    <property type="project" value="InterPro"/>
</dbReference>
<proteinExistence type="predicted"/>
<evidence type="ECO:0000313" key="3">
    <source>
        <dbReference type="EMBL" id="TKA30040.1"/>
    </source>
</evidence>
<dbReference type="CDD" id="cd12148">
    <property type="entry name" value="fungal_TF_MHR"/>
    <property type="match status" value="1"/>
</dbReference>
<evidence type="ECO:0000259" key="2">
    <source>
        <dbReference type="SMART" id="SM00906"/>
    </source>
</evidence>
<dbReference type="SMART" id="SM00906">
    <property type="entry name" value="Fungal_trans"/>
    <property type="match status" value="1"/>
</dbReference>
<comment type="caution">
    <text evidence="3">The sequence shown here is derived from an EMBL/GenBank/DDBJ whole genome shotgun (WGS) entry which is preliminary data.</text>
</comment>
<dbReference type="GO" id="GO:0003700">
    <property type="term" value="F:DNA-binding transcription factor activity"/>
    <property type="evidence" value="ECO:0007669"/>
    <property type="project" value="InterPro"/>
</dbReference>
<evidence type="ECO:0000256" key="1">
    <source>
        <dbReference type="ARBA" id="ARBA00023242"/>
    </source>
</evidence>
<reference evidence="3 4" key="1">
    <citation type="submission" date="2017-03" db="EMBL/GenBank/DDBJ databases">
        <title>Genomes of endolithic fungi from Antarctica.</title>
        <authorList>
            <person name="Coleine C."/>
            <person name="Masonjones S."/>
            <person name="Stajich J.E."/>
        </authorList>
    </citation>
    <scope>NUCLEOTIDE SEQUENCE [LARGE SCALE GENOMIC DNA]</scope>
    <source>
        <strain evidence="3 4">CCFEE 6315</strain>
    </source>
</reference>
<dbReference type="InterPro" id="IPR007219">
    <property type="entry name" value="XnlR_reg_dom"/>
</dbReference>
<dbReference type="EMBL" id="NAJL01000012">
    <property type="protein sequence ID" value="TKA30040.1"/>
    <property type="molecule type" value="Genomic_DNA"/>
</dbReference>
<dbReference type="PANTHER" id="PTHR46910">
    <property type="entry name" value="TRANSCRIPTION FACTOR PDR1"/>
    <property type="match status" value="1"/>
</dbReference>
<dbReference type="GO" id="GO:0008270">
    <property type="term" value="F:zinc ion binding"/>
    <property type="evidence" value="ECO:0007669"/>
    <property type="project" value="InterPro"/>
</dbReference>
<keyword evidence="1" id="KW-0539">Nucleus</keyword>
<organism evidence="3 4">
    <name type="scientific">Salinomyces thailandicus</name>
    <dbReference type="NCBI Taxonomy" id="706561"/>
    <lineage>
        <taxon>Eukaryota</taxon>
        <taxon>Fungi</taxon>
        <taxon>Dikarya</taxon>
        <taxon>Ascomycota</taxon>
        <taxon>Pezizomycotina</taxon>
        <taxon>Dothideomycetes</taxon>
        <taxon>Dothideomycetidae</taxon>
        <taxon>Mycosphaerellales</taxon>
        <taxon>Teratosphaeriaceae</taxon>
        <taxon>Salinomyces</taxon>
    </lineage>
</organism>
<dbReference type="PANTHER" id="PTHR46910:SF5">
    <property type="entry name" value="ZN(II)2CYS6 TRANSCRIPTION FACTOR (EUROFUNG)"/>
    <property type="match status" value="1"/>
</dbReference>
<name>A0A4U0U4J7_9PEZI</name>
<sequence>MHSTVAHKFIEQAVGHSPATYHNAELAAALRSLKEMVNKVEDTPATTDEVQSLWSRPGAEAVEPPSQAEIEKLLSLAQGTMTMNFSPGLTLKVLKEKCDNVFNNTQQPSEIRRVYVYGLLWSLCTEYSGLQSDPTFAKRCQDLAQWFCRVSQQAVGELKLVMPATQEAAAALAMAAGWATELCKPYLALSLSSTAASMVISLGYHRFSNMAADLEHEQQSKIVLFWMCYWLDTSFAVRLGHAPVIRDYDITVPLLSYGKGIPRPFVDAFNFWTLISRLQCQAVEQLYSPMALRQHASERSRRATSLARDLSDAWEGRERAFVEAREETENALMFYLWKESDAVFHQSTLSLVHHATISTQDKESPALDSARKALRLNVEARKKYHHLPDFVWSGHCHWTLLKAPITPFIVVFCHIIAHPFETSEDLQLLAEFVVTLYELRRFSDGMVKMYKLCDVFSKVANLYVRAKTSESSNEAELNAGTITDSASSNWIGQPAVDDIDEYLSAIGFAPPPAPAINELSADMTGDMPFDASYLADWYAGNSSLMGLLEQDIGYSLNSGEWPGPTA</sequence>
<dbReference type="GO" id="GO:0003677">
    <property type="term" value="F:DNA binding"/>
    <property type="evidence" value="ECO:0007669"/>
    <property type="project" value="InterPro"/>
</dbReference>
<gene>
    <name evidence="3" type="ORF">B0A50_02759</name>
</gene>
<dbReference type="OrthoDB" id="103819at2759"/>
<keyword evidence="4" id="KW-1185">Reference proteome</keyword>
<dbReference type="InterPro" id="IPR050987">
    <property type="entry name" value="AtrR-like"/>
</dbReference>
<feature type="domain" description="Xylanolytic transcriptional activator regulatory" evidence="2">
    <location>
        <begin position="188"/>
        <end position="261"/>
    </location>
</feature>
<protein>
    <recommendedName>
        <fullName evidence="2">Xylanolytic transcriptional activator regulatory domain-containing protein</fullName>
    </recommendedName>
</protein>
<dbReference type="Pfam" id="PF04082">
    <property type="entry name" value="Fungal_trans"/>
    <property type="match status" value="1"/>
</dbReference>
<evidence type="ECO:0000313" key="4">
    <source>
        <dbReference type="Proteomes" id="UP000308549"/>
    </source>
</evidence>
<accession>A0A4U0U4J7</accession>